<dbReference type="HOGENOM" id="CLU_067876_0_0_1"/>
<evidence type="ECO:0000313" key="3">
    <source>
        <dbReference type="EMBL" id="EKD12447.1"/>
    </source>
</evidence>
<dbReference type="InterPro" id="IPR052618">
    <property type="entry name" value="ComplexI_NDUFA12"/>
</dbReference>
<dbReference type="OrthoDB" id="10255576at2759"/>
<comment type="similarity">
    <text evidence="1">Belongs to the complex I NDUFA12 subunit family.</text>
</comment>
<evidence type="ECO:0000313" key="4">
    <source>
        <dbReference type="Proteomes" id="UP000006753"/>
    </source>
</evidence>
<protein>
    <submittedName>
        <fullName evidence="3">Uncharacterized protein</fullName>
    </submittedName>
</protein>
<evidence type="ECO:0000256" key="1">
    <source>
        <dbReference type="ARBA" id="ARBA00007355"/>
    </source>
</evidence>
<evidence type="ECO:0000256" key="2">
    <source>
        <dbReference type="SAM" id="MobiDB-lite"/>
    </source>
</evidence>
<dbReference type="Proteomes" id="UP000006753">
    <property type="component" value="Unassembled WGS sequence"/>
</dbReference>
<dbReference type="GO" id="GO:0005739">
    <property type="term" value="C:mitochondrion"/>
    <property type="evidence" value="ECO:0007669"/>
    <property type="project" value="TreeGrafter"/>
</dbReference>
<dbReference type="GeneID" id="18765416"/>
<dbReference type="eggNOG" id="ENOG502S7UF">
    <property type="taxonomic scope" value="Eukaryota"/>
</dbReference>
<dbReference type="OMA" id="WQPKAWD"/>
<dbReference type="PANTHER" id="PTHR32470:SF2">
    <property type="entry name" value="NADH DEHYDROGENASE [UBIQUINONE] 1 ALPHA SUBCOMPLEX ASSEMBLY FACTOR 2"/>
    <property type="match status" value="1"/>
</dbReference>
<dbReference type="Pfam" id="PF05071">
    <property type="entry name" value="NDUFA12"/>
    <property type="match status" value="1"/>
</dbReference>
<dbReference type="InParanoid" id="K1WJP0"/>
<dbReference type="PANTHER" id="PTHR32470">
    <property type="entry name" value="ADH DEHYDROGENASE [UBIQUINONE] 1 ALPHA SUBCOMPLEX ASSEMBLY FACTOR 2"/>
    <property type="match status" value="1"/>
</dbReference>
<dbReference type="KEGG" id="mbe:MBM_09481"/>
<dbReference type="RefSeq" id="XP_007297370.1">
    <property type="nucleotide sequence ID" value="XM_007297308.1"/>
</dbReference>
<dbReference type="InterPro" id="IPR007763">
    <property type="entry name" value="NDUFA12"/>
</dbReference>
<dbReference type="EMBL" id="JH921458">
    <property type="protein sequence ID" value="EKD12447.1"/>
    <property type="molecule type" value="Genomic_DNA"/>
</dbReference>
<dbReference type="STRING" id="1072389.K1WJP0"/>
<name>K1WJP0_MARBU</name>
<reference evidence="3 4" key="1">
    <citation type="journal article" date="2012" name="BMC Genomics">
        <title>Sequencing the genome of Marssonina brunnea reveals fungus-poplar co-evolution.</title>
        <authorList>
            <person name="Zhu S."/>
            <person name="Cao Y.-Z."/>
            <person name="Jiang C."/>
            <person name="Tan B.-Y."/>
            <person name="Wang Z."/>
            <person name="Feng S."/>
            <person name="Zhang L."/>
            <person name="Su X.-H."/>
            <person name="Brejova B."/>
            <person name="Vinar T."/>
            <person name="Xu M."/>
            <person name="Wang M.-X."/>
            <person name="Zhang S.-G."/>
            <person name="Huang M.-R."/>
            <person name="Wu R."/>
            <person name="Zhou Y."/>
        </authorList>
    </citation>
    <scope>NUCLEOTIDE SEQUENCE [LARGE SCALE GENOMIC DNA]</scope>
    <source>
        <strain evidence="3 4">MB_m1</strain>
    </source>
</reference>
<keyword evidence="4" id="KW-1185">Reference proteome</keyword>
<dbReference type="GO" id="GO:0032981">
    <property type="term" value="P:mitochondrial respiratory chain complex I assembly"/>
    <property type="evidence" value="ECO:0007669"/>
    <property type="project" value="TreeGrafter"/>
</dbReference>
<proteinExistence type="inferred from homology"/>
<gene>
    <name evidence="3" type="ORF">MBM_09481</name>
</gene>
<sequence length="228" mass="26738">MSSKTPSTFTQAWYRWKALKLPWRKRFLVGFDLQGNSFWEFRDTLSSHKHRMRRIVKFPSTTQYSEIRISPQWHQWLRHTRSEPPSLTEQSQDVVRQRNLKILAAQADARWAAKPSFLDTPERSQPLPAMEVKDPGGYESVQERREAVGVQETEEGNVQTGEEAMRMQVPDGTRHDFRKTPEPENKRIEDEKAPKKELKKEDPWKKARGGPSEEWQPQTWGGNVSARR</sequence>
<dbReference type="AlphaFoldDB" id="K1WJP0"/>
<organism evidence="3 4">
    <name type="scientific">Marssonina brunnea f. sp. multigermtubi (strain MB_m1)</name>
    <name type="common">Marssonina leaf spot fungus</name>
    <dbReference type="NCBI Taxonomy" id="1072389"/>
    <lineage>
        <taxon>Eukaryota</taxon>
        <taxon>Fungi</taxon>
        <taxon>Dikarya</taxon>
        <taxon>Ascomycota</taxon>
        <taxon>Pezizomycotina</taxon>
        <taxon>Leotiomycetes</taxon>
        <taxon>Helotiales</taxon>
        <taxon>Drepanopezizaceae</taxon>
        <taxon>Drepanopeziza</taxon>
    </lineage>
</organism>
<feature type="compositionally biased region" description="Basic and acidic residues" evidence="2">
    <location>
        <begin position="131"/>
        <end position="147"/>
    </location>
</feature>
<accession>K1WJP0</accession>
<feature type="region of interest" description="Disordered" evidence="2">
    <location>
        <begin position="116"/>
        <end position="228"/>
    </location>
</feature>
<dbReference type="GO" id="GO:0045271">
    <property type="term" value="C:respiratory chain complex I"/>
    <property type="evidence" value="ECO:0007669"/>
    <property type="project" value="InterPro"/>
</dbReference>
<feature type="compositionally biased region" description="Basic and acidic residues" evidence="2">
    <location>
        <begin position="172"/>
        <end position="205"/>
    </location>
</feature>